<evidence type="ECO:0000256" key="1">
    <source>
        <dbReference type="SAM" id="MobiDB-lite"/>
    </source>
</evidence>
<feature type="domain" description="FORGETTER1 second zinc ribbon" evidence="3">
    <location>
        <begin position="76"/>
        <end position="109"/>
    </location>
</feature>
<dbReference type="InterPro" id="IPR057025">
    <property type="entry name" value="Znr_FGT1_2"/>
</dbReference>
<reference evidence="4" key="2">
    <citation type="submission" date="2018-08" db="UniProtKB">
        <authorList>
            <consortium name="EnsemblPlants"/>
        </authorList>
    </citation>
    <scope>IDENTIFICATION</scope>
    <source>
        <strain evidence="4">Yugu1</strain>
    </source>
</reference>
<dbReference type="Pfam" id="PF23547">
    <property type="entry name" value="Zn_ribbon_FGT1_1"/>
    <property type="match status" value="1"/>
</dbReference>
<feature type="region of interest" description="Disordered" evidence="1">
    <location>
        <begin position="259"/>
        <end position="285"/>
    </location>
</feature>
<dbReference type="Pfam" id="PF03004">
    <property type="entry name" value="Transposase_24"/>
    <property type="match status" value="1"/>
</dbReference>
<feature type="domain" description="FORGETTER1 first zinc ribbon" evidence="2">
    <location>
        <begin position="14"/>
        <end position="48"/>
    </location>
</feature>
<dbReference type="InterPro" id="IPR004252">
    <property type="entry name" value="Probable_transposase_24"/>
</dbReference>
<dbReference type="InterPro" id="IPR057024">
    <property type="entry name" value="Znr_FGT1_1"/>
</dbReference>
<dbReference type="InParanoid" id="K4A1J6"/>
<dbReference type="PANTHER" id="PTHR33144">
    <property type="entry name" value="OS10G0409366 PROTEIN-RELATED"/>
    <property type="match status" value="1"/>
</dbReference>
<keyword evidence="5" id="KW-1185">Reference proteome</keyword>
<dbReference type="OMA" id="INEMPCH"/>
<protein>
    <submittedName>
        <fullName evidence="4">Uncharacterized protein</fullName>
    </submittedName>
</protein>
<evidence type="ECO:0000313" key="4">
    <source>
        <dbReference type="EnsemblPlants" id="KQL23120"/>
    </source>
</evidence>
<feature type="region of interest" description="Disordered" evidence="1">
    <location>
        <begin position="466"/>
        <end position="489"/>
    </location>
</feature>
<evidence type="ECO:0000259" key="3">
    <source>
        <dbReference type="Pfam" id="PF23548"/>
    </source>
</evidence>
<dbReference type="Proteomes" id="UP000004995">
    <property type="component" value="Unassembled WGS sequence"/>
</dbReference>
<dbReference type="PANTHER" id="PTHR33144:SF46">
    <property type="entry name" value="OS04G0610000 PROTEIN"/>
    <property type="match status" value="1"/>
</dbReference>
<dbReference type="eggNOG" id="KOG1513">
    <property type="taxonomic scope" value="Eukaryota"/>
</dbReference>
<dbReference type="EnsemblPlants" id="KQL23120">
    <property type="protein sequence ID" value="KQL23120"/>
    <property type="gene ID" value="SETIT_032739mg"/>
</dbReference>
<sequence>MAPPPAAAGEEDLLEVRCAGCGETLEVERGLTEFICPDCSTPQALPPELMPPPPRRRRALPIPPALAPVPPPSPAARLPCGSCGSMLAVPPGLARCGCPVCGAELAVDPARLRQYLLSTAAAPLVPVSLPPVFRALEALVEFPDAGTDSDDIDTEMSNEINEMPCHRNGFPVASRTVGAKAHAQQSDHSVHAEHPSDHTIHVGETQNESANHGIHRGLGHVELIKEKPVGRHTNQVTGTAIGPKVVSVEKRQVQTLKQITRDRLQKTSPPKLPSPIEQDPEHSSDNIQAEQDEAEVGHQVTARLARGKEKRKRGDRGPNLCLKVWTMPEGVRIRVSFNDLGQPIGDEARTLSSFLGQIARDGTVAPLTYTDWRFFPEKNKQAMMHLVNHKFVLPPIGQIWSMSALGKKWKDWKVVLKHERYDAHETDAERLADRDFRVPEEQWKLLVAYWGTEKAKALSARCKASQEQHPCRNHPRLGSKSYARIQEEE</sequence>
<evidence type="ECO:0000313" key="5">
    <source>
        <dbReference type="Proteomes" id="UP000004995"/>
    </source>
</evidence>
<dbReference type="EMBL" id="AGNK02000786">
    <property type="status" value="NOT_ANNOTATED_CDS"/>
    <property type="molecule type" value="Genomic_DNA"/>
</dbReference>
<dbReference type="HOGENOM" id="CLU_558529_0_0_1"/>
<dbReference type="STRING" id="4555.K4A1J6"/>
<reference evidence="5" key="1">
    <citation type="journal article" date="2012" name="Nat. Biotechnol.">
        <title>Reference genome sequence of the model plant Setaria.</title>
        <authorList>
            <person name="Bennetzen J.L."/>
            <person name="Schmutz J."/>
            <person name="Wang H."/>
            <person name="Percifield R."/>
            <person name="Hawkins J."/>
            <person name="Pontaroli A.C."/>
            <person name="Estep M."/>
            <person name="Feng L."/>
            <person name="Vaughn J.N."/>
            <person name="Grimwood J."/>
            <person name="Jenkins J."/>
            <person name="Barry K."/>
            <person name="Lindquist E."/>
            <person name="Hellsten U."/>
            <person name="Deshpande S."/>
            <person name="Wang X."/>
            <person name="Wu X."/>
            <person name="Mitros T."/>
            <person name="Triplett J."/>
            <person name="Yang X."/>
            <person name="Ye C.Y."/>
            <person name="Mauro-Herrera M."/>
            <person name="Wang L."/>
            <person name="Li P."/>
            <person name="Sharma M."/>
            <person name="Sharma R."/>
            <person name="Ronald P.C."/>
            <person name="Panaud O."/>
            <person name="Kellogg E.A."/>
            <person name="Brutnell T.P."/>
            <person name="Doust A.N."/>
            <person name="Tuskan G.A."/>
            <person name="Rokhsar D."/>
            <person name="Devos K.M."/>
        </authorList>
    </citation>
    <scope>NUCLEOTIDE SEQUENCE [LARGE SCALE GENOMIC DNA]</scope>
    <source>
        <strain evidence="5">cv. Yugu1</strain>
    </source>
</reference>
<accession>K4A1J6</accession>
<dbReference type="AlphaFoldDB" id="K4A1J6"/>
<dbReference type="Gramene" id="KQL23120">
    <property type="protein sequence ID" value="KQL23120"/>
    <property type="gene ID" value="SETIT_032739mg"/>
</dbReference>
<evidence type="ECO:0000259" key="2">
    <source>
        <dbReference type="Pfam" id="PF23547"/>
    </source>
</evidence>
<proteinExistence type="predicted"/>
<organism evidence="4 5">
    <name type="scientific">Setaria italica</name>
    <name type="common">Foxtail millet</name>
    <name type="synonym">Panicum italicum</name>
    <dbReference type="NCBI Taxonomy" id="4555"/>
    <lineage>
        <taxon>Eukaryota</taxon>
        <taxon>Viridiplantae</taxon>
        <taxon>Streptophyta</taxon>
        <taxon>Embryophyta</taxon>
        <taxon>Tracheophyta</taxon>
        <taxon>Spermatophyta</taxon>
        <taxon>Magnoliopsida</taxon>
        <taxon>Liliopsida</taxon>
        <taxon>Poales</taxon>
        <taxon>Poaceae</taxon>
        <taxon>PACMAD clade</taxon>
        <taxon>Panicoideae</taxon>
        <taxon>Panicodae</taxon>
        <taxon>Paniceae</taxon>
        <taxon>Cenchrinae</taxon>
        <taxon>Setaria</taxon>
    </lineage>
</organism>
<name>K4A1J6_SETIT</name>
<dbReference type="Pfam" id="PF23548">
    <property type="entry name" value="Zn_ribbon_FGT1_2"/>
    <property type="match status" value="1"/>
</dbReference>